<dbReference type="GO" id="GO:0006935">
    <property type="term" value="P:chemotaxis"/>
    <property type="evidence" value="ECO:0007669"/>
    <property type="project" value="UniProtKB-UniRule"/>
</dbReference>
<dbReference type="PANTHER" id="PTHR42872">
    <property type="entry name" value="PROTEIN-GLUTAMATE METHYLESTERASE/PROTEIN-GLUTAMINE GLUTAMINASE"/>
    <property type="match status" value="1"/>
</dbReference>
<evidence type="ECO:0000256" key="7">
    <source>
        <dbReference type="PROSITE-ProRule" id="PRU00169"/>
    </source>
</evidence>
<dbReference type="CDD" id="cd16432">
    <property type="entry name" value="CheB_Rec"/>
    <property type="match status" value="1"/>
</dbReference>
<dbReference type="InterPro" id="IPR001789">
    <property type="entry name" value="Sig_transdc_resp-reg_receiver"/>
</dbReference>
<dbReference type="InterPro" id="IPR011006">
    <property type="entry name" value="CheY-like_superfamily"/>
</dbReference>
<reference evidence="10 11" key="2">
    <citation type="journal article" date="2016" name="Genome Announc.">
        <title>Complete Genome Sequence of a Strain of Azospirillum thiophilum Isolated from a Sulfide Spring.</title>
        <authorList>
            <person name="Fomenkov A."/>
            <person name="Vincze T."/>
            <person name="Grabovich M."/>
            <person name="Anton B.P."/>
            <person name="Dubinina G."/>
            <person name="Orlova M."/>
            <person name="Belousova E."/>
            <person name="Roberts R.J."/>
        </authorList>
    </citation>
    <scope>NUCLEOTIDE SEQUENCE [LARGE SCALE GENOMIC DNA]</scope>
    <source>
        <strain evidence="10 11">BV-S</strain>
    </source>
</reference>
<dbReference type="GO" id="GO:0005737">
    <property type="term" value="C:cytoplasm"/>
    <property type="evidence" value="ECO:0007669"/>
    <property type="project" value="UniProtKB-SubCell"/>
</dbReference>
<dbReference type="Pfam" id="PF01339">
    <property type="entry name" value="CheB_methylest"/>
    <property type="match status" value="1"/>
</dbReference>
<dbReference type="Gene3D" id="3.40.50.2300">
    <property type="match status" value="1"/>
</dbReference>
<dbReference type="Proteomes" id="UP000069935">
    <property type="component" value="Chromosome 4"/>
</dbReference>
<dbReference type="KEGG" id="ati:AL072_25620"/>
<comment type="PTM">
    <text evidence="5">Phosphorylated by CheA. Phosphorylation of the N-terminal regulatory domain activates the methylesterase activity.</text>
</comment>
<dbReference type="GO" id="GO:0000156">
    <property type="term" value="F:phosphorelay response regulator activity"/>
    <property type="evidence" value="ECO:0007669"/>
    <property type="project" value="InterPro"/>
</dbReference>
<dbReference type="InterPro" id="IPR000673">
    <property type="entry name" value="Sig_transdc_resp-reg_Me-estase"/>
</dbReference>
<evidence type="ECO:0000313" key="11">
    <source>
        <dbReference type="Proteomes" id="UP000069935"/>
    </source>
</evidence>
<organism evidence="10 11">
    <name type="scientific">Azospirillum thiophilum</name>
    <dbReference type="NCBI Taxonomy" id="528244"/>
    <lineage>
        <taxon>Bacteria</taxon>
        <taxon>Pseudomonadati</taxon>
        <taxon>Pseudomonadota</taxon>
        <taxon>Alphaproteobacteria</taxon>
        <taxon>Rhodospirillales</taxon>
        <taxon>Azospirillaceae</taxon>
        <taxon>Azospirillum</taxon>
    </lineage>
</organism>
<comment type="function">
    <text evidence="5">Involved in chemotaxis. Part of a chemotaxis signal transduction system that modulates chemotaxis in response to various stimuli. Catalyzes the demethylation of specific methylglutamate residues introduced into the chemoreceptors (methyl-accepting chemotaxis proteins or MCP) by CheR. Also mediates the irreversible deamidation of specific glutamine residues to glutamic acid.</text>
</comment>
<keyword evidence="5 7" id="KW-0597">Phosphoprotein</keyword>
<feature type="modified residue" description="4-aspartylphosphate" evidence="5 7">
    <location>
        <position position="56"/>
    </location>
</feature>
<evidence type="ECO:0000256" key="4">
    <source>
        <dbReference type="ARBA" id="ARBA00048267"/>
    </source>
</evidence>
<reference evidence="11" key="1">
    <citation type="submission" date="2015-08" db="EMBL/GenBank/DDBJ databases">
        <title>Complete Genome Sequence of Azospirillum thiophilum BV-S.</title>
        <authorList>
            <person name="Fomenkov A."/>
            <person name="Vincze T."/>
            <person name="Grabovich M."/>
            <person name="Dubinina G."/>
            <person name="Orlova M."/>
            <person name="Belousova E."/>
            <person name="Roberts R.J."/>
        </authorList>
    </citation>
    <scope>NUCLEOTIDE SEQUENCE [LARGE SCALE GENOMIC DNA]</scope>
    <source>
        <strain evidence="11">BV-S</strain>
    </source>
</reference>
<sequence length="379" mass="39800">MGRPEPTVLVVDDSALMRRRIADLLGEAGFRVETAATGEEALARLPVLDPDVVTLDITMPGMDGLACLARIMVEHPKPVVMVSALTGAGAEETLEALRLGAVEAVQKPAAGAIGRIGMELVETVRAAASSRPRRVHGLRERLRLARARIAGEDFAAPAPPSPQDAPPSPAEALGGEGVVLIGVSTGGPSTLEDILPLLPADFPWPVVVAQHMPAAFTATLARRLDELCALRVVEAARATVLEPGMVCIARGGADLELARRGGRLQAVCVPASPDRPWHPNADRLVTSALRLLPADRLVGVLLTGMGDDGGASMADLHGRGGRTIAESEDSAVIFGMPQDLIRRGGAGIVLPSNRIAGQLVRWLMPAARRPDRRPDQRTG</sequence>
<protein>
    <recommendedName>
        <fullName evidence="5">Protein-glutamate methylesterase/protein-glutamine glutaminase</fullName>
        <ecNumber evidence="5">3.1.1.61</ecNumber>
        <ecNumber evidence="5">3.5.1.44</ecNumber>
    </recommendedName>
</protein>
<comment type="subcellular location">
    <subcellularLocation>
        <location evidence="5">Cytoplasm</location>
    </subcellularLocation>
</comment>
<dbReference type="PROSITE" id="PS50110">
    <property type="entry name" value="RESPONSE_REGULATORY"/>
    <property type="match status" value="1"/>
</dbReference>
<comment type="catalytic activity">
    <reaction evidence="4 5">
        <text>[protein]-L-glutamate 5-O-methyl ester + H2O = L-glutamyl-[protein] + methanol + H(+)</text>
        <dbReference type="Rhea" id="RHEA:23236"/>
        <dbReference type="Rhea" id="RHEA-COMP:10208"/>
        <dbReference type="Rhea" id="RHEA-COMP:10311"/>
        <dbReference type="ChEBI" id="CHEBI:15377"/>
        <dbReference type="ChEBI" id="CHEBI:15378"/>
        <dbReference type="ChEBI" id="CHEBI:17790"/>
        <dbReference type="ChEBI" id="CHEBI:29973"/>
        <dbReference type="ChEBI" id="CHEBI:82795"/>
        <dbReference type="EC" id="3.1.1.61"/>
    </reaction>
</comment>
<accession>A0AAC8W3P9</accession>
<evidence type="ECO:0000256" key="3">
    <source>
        <dbReference type="ARBA" id="ARBA00022801"/>
    </source>
</evidence>
<dbReference type="PIRSF" id="PIRSF000876">
    <property type="entry name" value="RR_chemtxs_CheB"/>
    <property type="match status" value="1"/>
</dbReference>
<dbReference type="InterPro" id="IPR035909">
    <property type="entry name" value="CheB_C"/>
</dbReference>
<dbReference type="PANTHER" id="PTHR42872:SF6">
    <property type="entry name" value="PROTEIN-GLUTAMATE METHYLESTERASE_PROTEIN-GLUTAMINE GLUTAMINASE"/>
    <property type="match status" value="1"/>
</dbReference>
<evidence type="ECO:0000259" key="9">
    <source>
        <dbReference type="PROSITE" id="PS50122"/>
    </source>
</evidence>
<dbReference type="EC" id="3.5.1.44" evidence="5"/>
<comment type="domain">
    <text evidence="5">Contains a C-terminal catalytic domain, and an N-terminal region which modulates catalytic activity.</text>
</comment>
<dbReference type="EC" id="3.1.1.61" evidence="5"/>
<dbReference type="SUPFAM" id="SSF52172">
    <property type="entry name" value="CheY-like"/>
    <property type="match status" value="1"/>
</dbReference>
<keyword evidence="1 5" id="KW-0963">Cytoplasm</keyword>
<keyword evidence="2 5" id="KW-0145">Chemotaxis</keyword>
<dbReference type="HAMAP" id="MF_00099">
    <property type="entry name" value="CheB_chemtxs"/>
    <property type="match status" value="1"/>
</dbReference>
<gene>
    <name evidence="5" type="primary">cheB</name>
    <name evidence="10" type="ORF">AL072_25620</name>
</gene>
<dbReference type="AlphaFoldDB" id="A0AAC8W3P9"/>
<keyword evidence="3 5" id="KW-0378">Hydrolase</keyword>
<dbReference type="CDD" id="cd17541">
    <property type="entry name" value="REC_CheB-like"/>
    <property type="match status" value="1"/>
</dbReference>
<evidence type="ECO:0000256" key="5">
    <source>
        <dbReference type="HAMAP-Rule" id="MF_00099"/>
    </source>
</evidence>
<feature type="active site" evidence="5 6">
    <location>
        <position position="308"/>
    </location>
</feature>
<dbReference type="SMART" id="SM00448">
    <property type="entry name" value="REC"/>
    <property type="match status" value="1"/>
</dbReference>
<dbReference type="RefSeq" id="WP_045583829.1">
    <property type="nucleotide sequence ID" value="NZ_CP012404.1"/>
</dbReference>
<evidence type="ECO:0000256" key="2">
    <source>
        <dbReference type="ARBA" id="ARBA00022500"/>
    </source>
</evidence>
<dbReference type="EMBL" id="CP012404">
    <property type="protein sequence ID" value="ALG74331.1"/>
    <property type="molecule type" value="Genomic_DNA"/>
</dbReference>
<evidence type="ECO:0000259" key="8">
    <source>
        <dbReference type="PROSITE" id="PS50110"/>
    </source>
</evidence>
<name>A0AAC8W3P9_9PROT</name>
<dbReference type="GO" id="GO:0050568">
    <property type="term" value="F:protein-glutamine glutaminase activity"/>
    <property type="evidence" value="ECO:0007669"/>
    <property type="project" value="UniProtKB-UniRule"/>
</dbReference>
<dbReference type="NCBIfam" id="NF001965">
    <property type="entry name" value="PRK00742.1"/>
    <property type="match status" value="1"/>
</dbReference>
<keyword evidence="11" id="KW-1185">Reference proteome</keyword>
<proteinExistence type="inferred from homology"/>
<dbReference type="PROSITE" id="PS50122">
    <property type="entry name" value="CHEB"/>
    <property type="match status" value="1"/>
</dbReference>
<evidence type="ECO:0000256" key="6">
    <source>
        <dbReference type="PROSITE-ProRule" id="PRU00050"/>
    </source>
</evidence>
<dbReference type="GO" id="GO:0008984">
    <property type="term" value="F:protein-glutamate methylesterase activity"/>
    <property type="evidence" value="ECO:0007669"/>
    <property type="project" value="UniProtKB-UniRule"/>
</dbReference>
<comment type="similarity">
    <text evidence="5">Belongs to the CheB family.</text>
</comment>
<dbReference type="Pfam" id="PF00072">
    <property type="entry name" value="Response_reg"/>
    <property type="match status" value="1"/>
</dbReference>
<evidence type="ECO:0000313" key="10">
    <source>
        <dbReference type="EMBL" id="ALG74331.1"/>
    </source>
</evidence>
<dbReference type="SUPFAM" id="SSF52738">
    <property type="entry name" value="Methylesterase CheB, C-terminal domain"/>
    <property type="match status" value="1"/>
</dbReference>
<feature type="domain" description="CheB-type methylesterase" evidence="9">
    <location>
        <begin position="172"/>
        <end position="366"/>
    </location>
</feature>
<evidence type="ECO:0000256" key="1">
    <source>
        <dbReference type="ARBA" id="ARBA00022490"/>
    </source>
</evidence>
<dbReference type="InterPro" id="IPR008248">
    <property type="entry name" value="CheB-like"/>
</dbReference>
<feature type="active site" evidence="5 6">
    <location>
        <position position="184"/>
    </location>
</feature>
<feature type="domain" description="Response regulatory" evidence="8">
    <location>
        <begin position="7"/>
        <end position="122"/>
    </location>
</feature>
<feature type="active site" evidence="5 6">
    <location>
        <position position="211"/>
    </location>
</feature>
<dbReference type="Gene3D" id="3.40.50.180">
    <property type="entry name" value="Methylesterase CheB, C-terminal domain"/>
    <property type="match status" value="1"/>
</dbReference>
<comment type="catalytic activity">
    <reaction evidence="5">
        <text>L-glutaminyl-[protein] + H2O = L-glutamyl-[protein] + NH4(+)</text>
        <dbReference type="Rhea" id="RHEA:16441"/>
        <dbReference type="Rhea" id="RHEA-COMP:10207"/>
        <dbReference type="Rhea" id="RHEA-COMP:10208"/>
        <dbReference type="ChEBI" id="CHEBI:15377"/>
        <dbReference type="ChEBI" id="CHEBI:28938"/>
        <dbReference type="ChEBI" id="CHEBI:29973"/>
        <dbReference type="ChEBI" id="CHEBI:30011"/>
        <dbReference type="EC" id="3.5.1.44"/>
    </reaction>
</comment>